<dbReference type="RefSeq" id="WP_040754238.1">
    <property type="nucleotide sequence ID" value="NZ_JACHIT010000002.1"/>
</dbReference>
<dbReference type="AlphaFoldDB" id="A0A7W9PIC1"/>
<evidence type="ECO:0008006" key="3">
    <source>
        <dbReference type="Google" id="ProtNLM"/>
    </source>
</evidence>
<dbReference type="Proteomes" id="UP000540412">
    <property type="component" value="Unassembled WGS sequence"/>
</dbReference>
<protein>
    <recommendedName>
        <fullName evidence="3">Bacteriocin fulvocin C-related protein</fullName>
    </recommendedName>
</protein>
<evidence type="ECO:0000313" key="2">
    <source>
        <dbReference type="Proteomes" id="UP000540412"/>
    </source>
</evidence>
<reference evidence="1 2" key="1">
    <citation type="submission" date="2020-08" db="EMBL/GenBank/DDBJ databases">
        <title>Sequencing the genomes of 1000 actinobacteria strains.</title>
        <authorList>
            <person name="Klenk H.-P."/>
        </authorList>
    </citation>
    <scope>NUCLEOTIDE SEQUENCE [LARGE SCALE GENOMIC DNA]</scope>
    <source>
        <strain evidence="1 2">DSM 43582</strain>
    </source>
</reference>
<accession>A0A7W9PIC1</accession>
<organism evidence="1 2">
    <name type="scientific">Nocardia transvalensis</name>
    <dbReference type="NCBI Taxonomy" id="37333"/>
    <lineage>
        <taxon>Bacteria</taxon>
        <taxon>Bacillati</taxon>
        <taxon>Actinomycetota</taxon>
        <taxon>Actinomycetes</taxon>
        <taxon>Mycobacteriales</taxon>
        <taxon>Nocardiaceae</taxon>
        <taxon>Nocardia</taxon>
    </lineage>
</organism>
<name>A0A7W9PIC1_9NOCA</name>
<proteinExistence type="predicted"/>
<gene>
    <name evidence="1" type="ORF">BJY24_005514</name>
</gene>
<comment type="caution">
    <text evidence="1">The sequence shown here is derived from an EMBL/GenBank/DDBJ whole genome shotgun (WGS) entry which is preliminary data.</text>
</comment>
<dbReference type="NCBIfam" id="NF033852">
    <property type="entry name" value="fulvocin_rel"/>
    <property type="match status" value="1"/>
</dbReference>
<sequence>MTQQRWILAFDASCGTCRNVSAVVGEACQDRIEVLSLADADVTRWRERAFGADPAWAPALLRVDGVGADEQVRAWTGSAIAIPLSRRLGPVATVRVVHALGSLRRRADGAASELPGAPGGAAAVGRAQFLRLAGGAGVAAGLILTGNVPAFAAREHESARSWVNAHRDSLPRAYEQVVEYPLSYRRQIFDAHTPEVRSTLWTAHIDHFRSQHTDLTAAQREVLDCAADLFGKVSTFDGHDRATVGDQLGNLKKAAIDAFGPARAYAAIGMLGPSTRTEMTAKAAAATCPCATTDGWCGDQHCYPASDCESTRSGCGTAWVEPCDGSCS</sequence>
<dbReference type="EMBL" id="JACHIT010000002">
    <property type="protein sequence ID" value="MBB5916602.1"/>
    <property type="molecule type" value="Genomic_DNA"/>
</dbReference>
<evidence type="ECO:0000313" key="1">
    <source>
        <dbReference type="EMBL" id="MBB5916602.1"/>
    </source>
</evidence>
<keyword evidence="2" id="KW-1185">Reference proteome</keyword>